<keyword evidence="1" id="KW-0732">Signal</keyword>
<dbReference type="EMBL" id="JAUCMV010000003">
    <property type="protein sequence ID" value="KAK0412088.1"/>
    <property type="molecule type" value="Genomic_DNA"/>
</dbReference>
<organism evidence="2 3">
    <name type="scientific">Steinernema hermaphroditum</name>
    <dbReference type="NCBI Taxonomy" id="289476"/>
    <lineage>
        <taxon>Eukaryota</taxon>
        <taxon>Metazoa</taxon>
        <taxon>Ecdysozoa</taxon>
        <taxon>Nematoda</taxon>
        <taxon>Chromadorea</taxon>
        <taxon>Rhabditida</taxon>
        <taxon>Tylenchina</taxon>
        <taxon>Panagrolaimomorpha</taxon>
        <taxon>Strongyloidoidea</taxon>
        <taxon>Steinernematidae</taxon>
        <taxon>Steinernema</taxon>
    </lineage>
</organism>
<gene>
    <name evidence="2" type="ORF">QR680_006031</name>
</gene>
<keyword evidence="3" id="KW-1185">Reference proteome</keyword>
<name>A0AA39HU10_9BILA</name>
<dbReference type="Proteomes" id="UP001175271">
    <property type="component" value="Unassembled WGS sequence"/>
</dbReference>
<feature type="chain" id="PRO_5041205993" evidence="1">
    <location>
        <begin position="21"/>
        <end position="170"/>
    </location>
</feature>
<sequence length="170" mass="18383">MFNRLFELLLIFLMAMPSNAHRQSVKPTLPAFQGSQEVAEHLEKLLRELKQHLKHHKRVVPPVAVTLSSALGSAFFSTAGATITGLLVKMGAITAISGAAGAAAGVAACKFIEVVVTSPTNIMEAIMELCEDKKTKCIEFIVDKMKHLEFDSTAKSVSLYAASQLDQVLQ</sequence>
<comment type="caution">
    <text evidence="2">The sequence shown here is derived from an EMBL/GenBank/DDBJ whole genome shotgun (WGS) entry which is preliminary data.</text>
</comment>
<evidence type="ECO:0000313" key="2">
    <source>
        <dbReference type="EMBL" id="KAK0412088.1"/>
    </source>
</evidence>
<protein>
    <submittedName>
        <fullName evidence="2">Uncharacterized protein</fullName>
    </submittedName>
</protein>
<dbReference type="AlphaFoldDB" id="A0AA39HU10"/>
<evidence type="ECO:0000256" key="1">
    <source>
        <dbReference type="SAM" id="SignalP"/>
    </source>
</evidence>
<reference evidence="2" key="1">
    <citation type="submission" date="2023-06" db="EMBL/GenBank/DDBJ databases">
        <title>Genomic analysis of the entomopathogenic nematode Steinernema hermaphroditum.</title>
        <authorList>
            <person name="Schwarz E.M."/>
            <person name="Heppert J.K."/>
            <person name="Baniya A."/>
            <person name="Schwartz H.T."/>
            <person name="Tan C.-H."/>
            <person name="Antoshechkin I."/>
            <person name="Sternberg P.W."/>
            <person name="Goodrich-Blair H."/>
            <person name="Dillman A.R."/>
        </authorList>
    </citation>
    <scope>NUCLEOTIDE SEQUENCE</scope>
    <source>
        <strain evidence="2">PS9179</strain>
        <tissue evidence="2">Whole animal</tissue>
    </source>
</reference>
<proteinExistence type="predicted"/>
<accession>A0AA39HU10</accession>
<feature type="signal peptide" evidence="1">
    <location>
        <begin position="1"/>
        <end position="20"/>
    </location>
</feature>
<evidence type="ECO:0000313" key="3">
    <source>
        <dbReference type="Proteomes" id="UP001175271"/>
    </source>
</evidence>